<gene>
    <name evidence="1" type="ORF">FP2506_17694</name>
</gene>
<evidence type="ECO:0000313" key="1">
    <source>
        <dbReference type="EMBL" id="EAU39933.1"/>
    </source>
</evidence>
<organism evidence="1 2">
    <name type="scientific">Fulvimarina pelagi HTCC2506</name>
    <dbReference type="NCBI Taxonomy" id="314231"/>
    <lineage>
        <taxon>Bacteria</taxon>
        <taxon>Pseudomonadati</taxon>
        <taxon>Pseudomonadota</taxon>
        <taxon>Alphaproteobacteria</taxon>
        <taxon>Hyphomicrobiales</taxon>
        <taxon>Aurantimonadaceae</taxon>
        <taxon>Fulvimarina</taxon>
    </lineage>
</organism>
<comment type="caution">
    <text evidence="1">The sequence shown here is derived from an EMBL/GenBank/DDBJ whole genome shotgun (WGS) entry which is preliminary data.</text>
</comment>
<dbReference type="Proteomes" id="UP000004310">
    <property type="component" value="Unassembled WGS sequence"/>
</dbReference>
<protein>
    <submittedName>
        <fullName evidence="1">Uncharacterized protein</fullName>
    </submittedName>
</protein>
<sequence>MTARISIRAVIVSTNRIVIRLIKLRTIGGA</sequence>
<dbReference type="HOGENOM" id="CLU_3403698_0_0_5"/>
<name>Q0FY09_9HYPH</name>
<accession>Q0FY09</accession>
<keyword evidence="2" id="KW-1185">Reference proteome</keyword>
<evidence type="ECO:0000313" key="2">
    <source>
        <dbReference type="Proteomes" id="UP000004310"/>
    </source>
</evidence>
<dbReference type="EMBL" id="AATP01000011">
    <property type="protein sequence ID" value="EAU39933.1"/>
    <property type="molecule type" value="Genomic_DNA"/>
</dbReference>
<proteinExistence type="predicted"/>
<dbReference type="AlphaFoldDB" id="Q0FY09"/>
<reference evidence="1 2" key="1">
    <citation type="journal article" date="2010" name="J. Bacteriol.">
        <title>Genome sequence of Fulvimarina pelagi HTCC2506T, a Mn(II)-oxidizing alphaproteobacterium possessing an aerobic anoxygenic photosynthetic gene cluster and Xanthorhodopsin.</title>
        <authorList>
            <person name="Kang I."/>
            <person name="Oh H.M."/>
            <person name="Lim S.I."/>
            <person name="Ferriera S."/>
            <person name="Giovannoni S.J."/>
            <person name="Cho J.C."/>
        </authorList>
    </citation>
    <scope>NUCLEOTIDE SEQUENCE [LARGE SCALE GENOMIC DNA]</scope>
    <source>
        <strain evidence="1 2">HTCC2506</strain>
    </source>
</reference>